<sequence>MKQTLEPFSADFHPPKHGGTIIKSGKSYFGDAEKAAGKEPKKFTFLSGD</sequence>
<dbReference type="AlphaFoldDB" id="A0AB33BKR5"/>
<accession>A0AB33BKR5</accession>
<evidence type="ECO:0000313" key="1">
    <source>
        <dbReference type="EMBL" id="ARI81219.1"/>
    </source>
</evidence>
<gene>
    <name evidence="1" type="ORF">BH695_1938</name>
</gene>
<protein>
    <submittedName>
        <fullName evidence="1">Uncharacterized protein</fullName>
    </submittedName>
</protein>
<organism evidence="1 2">
    <name type="scientific">Microcystis aeruginosa PCC 7806SL</name>
    <dbReference type="NCBI Taxonomy" id="1903187"/>
    <lineage>
        <taxon>Bacteria</taxon>
        <taxon>Bacillati</taxon>
        <taxon>Cyanobacteriota</taxon>
        <taxon>Cyanophyceae</taxon>
        <taxon>Oscillatoriophycideae</taxon>
        <taxon>Chroococcales</taxon>
        <taxon>Microcystaceae</taxon>
        <taxon>Microcystis</taxon>
    </lineage>
</organism>
<dbReference type="Proteomes" id="UP000192439">
    <property type="component" value="Chromosome"/>
</dbReference>
<keyword evidence="2" id="KW-1185">Reference proteome</keyword>
<reference evidence="1 2" key="1">
    <citation type="journal article" date="2018" name="Harmful Algae">
        <title>The highly heterogeneous methylated genomes and diverse restriction-modification systems of bloom-forming Microcystis.</title>
        <authorList>
            <person name="Zhao L."/>
            <person name="Song Y."/>
            <person name="Li L."/>
            <person name="Gan N."/>
            <person name="Brand J.J."/>
            <person name="Song L."/>
        </authorList>
    </citation>
    <scope>NUCLEOTIDE SEQUENCE [LARGE SCALE GENOMIC DNA]</scope>
    <source>
        <strain evidence="1 2">PCC 7806SL</strain>
    </source>
</reference>
<dbReference type="EMBL" id="CP020771">
    <property type="protein sequence ID" value="ARI81219.1"/>
    <property type="molecule type" value="Genomic_DNA"/>
</dbReference>
<proteinExistence type="predicted"/>
<name>A0AB33BKR5_MICA7</name>
<evidence type="ECO:0000313" key="2">
    <source>
        <dbReference type="Proteomes" id="UP000192439"/>
    </source>
</evidence>